<dbReference type="VEuPathDB" id="AmoebaDB:FDP41_010844"/>
<dbReference type="InterPro" id="IPR037136">
    <property type="entry name" value="RNA3'_phos_cyclase_dom_sf"/>
</dbReference>
<dbReference type="InterPro" id="IPR013791">
    <property type="entry name" value="RNA3'-term_phos_cycl_insert"/>
</dbReference>
<evidence type="ECO:0000256" key="4">
    <source>
        <dbReference type="ARBA" id="ARBA00023242"/>
    </source>
</evidence>
<dbReference type="RefSeq" id="XP_044567578.1">
    <property type="nucleotide sequence ID" value="XM_044701186.1"/>
</dbReference>
<comment type="subcellular location">
    <subcellularLocation>
        <location evidence="1">Nucleus</location>
        <location evidence="1">Nucleolus</location>
    </subcellularLocation>
</comment>
<dbReference type="NCBIfam" id="TIGR03400">
    <property type="entry name" value="18S_RNA_Rcl1p"/>
    <property type="match status" value="1"/>
</dbReference>
<comment type="caution">
    <text evidence="8">The sequence shown here is derived from an EMBL/GenBank/DDBJ whole genome shotgun (WGS) entry which is preliminary data.</text>
</comment>
<reference evidence="8 9" key="1">
    <citation type="journal article" date="2019" name="Sci. Rep.">
        <title>Nanopore sequencing improves the draft genome of the human pathogenic amoeba Naegleria fowleri.</title>
        <authorList>
            <person name="Liechti N."/>
            <person name="Schurch N."/>
            <person name="Bruggmann R."/>
            <person name="Wittwer M."/>
        </authorList>
    </citation>
    <scope>NUCLEOTIDE SEQUENCE [LARGE SCALE GENOMIC DNA]</scope>
    <source>
        <strain evidence="8 9">ATCC 30894</strain>
    </source>
</reference>
<dbReference type="OMA" id="YTDQNKG"/>
<dbReference type="GeneID" id="68118059"/>
<dbReference type="GO" id="GO:0005730">
    <property type="term" value="C:nucleolus"/>
    <property type="evidence" value="ECO:0007669"/>
    <property type="project" value="UniProtKB-SubCell"/>
</dbReference>
<feature type="compositionally biased region" description="Low complexity" evidence="5">
    <location>
        <begin position="36"/>
        <end position="45"/>
    </location>
</feature>
<dbReference type="VEuPathDB" id="AmoebaDB:NF0024920"/>
<dbReference type="PANTHER" id="PTHR11096">
    <property type="entry name" value="RNA 3' TERMINAL PHOSPHATE CYCLASE"/>
    <property type="match status" value="1"/>
</dbReference>
<comment type="similarity">
    <text evidence="2">Belongs to the RNA 3'-terminal cyclase family. Type 2 subfamily.</text>
</comment>
<accession>A0A6A5CBZ6</accession>
<dbReference type="EMBL" id="VFQX01000007">
    <property type="protein sequence ID" value="KAF0982865.1"/>
    <property type="molecule type" value="Genomic_DNA"/>
</dbReference>
<feature type="compositionally biased region" description="Basic and acidic residues" evidence="5">
    <location>
        <begin position="8"/>
        <end position="18"/>
    </location>
</feature>
<dbReference type="SUPFAM" id="SSF55205">
    <property type="entry name" value="EPT/RTPC-like"/>
    <property type="match status" value="1"/>
</dbReference>
<organism evidence="8 9">
    <name type="scientific">Naegleria fowleri</name>
    <name type="common">Brain eating amoeba</name>
    <dbReference type="NCBI Taxonomy" id="5763"/>
    <lineage>
        <taxon>Eukaryota</taxon>
        <taxon>Discoba</taxon>
        <taxon>Heterolobosea</taxon>
        <taxon>Tetramitia</taxon>
        <taxon>Eutetramitia</taxon>
        <taxon>Vahlkampfiidae</taxon>
        <taxon>Naegleria</taxon>
    </lineage>
</organism>
<dbReference type="AlphaFoldDB" id="A0A6A5CBZ6"/>
<dbReference type="Pfam" id="PF05189">
    <property type="entry name" value="RTC_insert"/>
    <property type="match status" value="1"/>
</dbReference>
<dbReference type="GO" id="GO:0000479">
    <property type="term" value="P:endonucleolytic cleavage of tricistronic rRNA transcript (SSU-rRNA, 5.8S rRNA, LSU-rRNA)"/>
    <property type="evidence" value="ECO:0007669"/>
    <property type="project" value="TreeGrafter"/>
</dbReference>
<dbReference type="VEuPathDB" id="AmoebaDB:NfTy_015140"/>
<feature type="region of interest" description="Disordered" evidence="5">
    <location>
        <begin position="1"/>
        <end position="45"/>
    </location>
</feature>
<dbReference type="GO" id="GO:0004521">
    <property type="term" value="F:RNA endonuclease activity"/>
    <property type="evidence" value="ECO:0007669"/>
    <property type="project" value="TreeGrafter"/>
</dbReference>
<evidence type="ECO:0000256" key="3">
    <source>
        <dbReference type="ARBA" id="ARBA00022517"/>
    </source>
</evidence>
<dbReference type="PANTHER" id="PTHR11096:SF1">
    <property type="entry name" value="RNA 3'-TERMINAL PHOSPHATE CYCLASE-LIKE PROTEIN"/>
    <property type="match status" value="1"/>
</dbReference>
<keyword evidence="4" id="KW-0539">Nucleus</keyword>
<name>A0A6A5CBZ6_NAEFO</name>
<dbReference type="Proteomes" id="UP000444721">
    <property type="component" value="Unassembled WGS sequence"/>
</dbReference>
<evidence type="ECO:0000256" key="5">
    <source>
        <dbReference type="SAM" id="MobiDB-lite"/>
    </source>
</evidence>
<dbReference type="InterPro" id="IPR013792">
    <property type="entry name" value="RNA3'P_cycl/enolpyr_Trfase_a/b"/>
</dbReference>
<dbReference type="InterPro" id="IPR023797">
    <property type="entry name" value="RNA3'_phos_cyclase_dom"/>
</dbReference>
<feature type="domain" description="RNA 3'-terminal phosphate cyclase insert" evidence="7">
    <location>
        <begin position="248"/>
        <end position="363"/>
    </location>
</feature>
<evidence type="ECO:0000256" key="1">
    <source>
        <dbReference type="ARBA" id="ARBA00004604"/>
    </source>
</evidence>
<protein>
    <recommendedName>
        <fullName evidence="10">RNA 3'-terminal phosphate cyclase domain-containing protein</fullName>
    </recommendedName>
</protein>
<evidence type="ECO:0000256" key="2">
    <source>
        <dbReference type="ARBA" id="ARBA00007089"/>
    </source>
</evidence>
<gene>
    <name evidence="8" type="ORF">FDP41_010844</name>
</gene>
<sequence>MKQFLASQREKKEQERKVQQQARQEWLQKQSTNVHSESSSSSLKNSSFIQDKSSVVASSQPQSNALVYSGAKSFRMRIILSTISNRPVQIRNIRPQHGGIREFERNFLLLIDKITKGSKIEISEDGETVTYKPGVIVGSGIGSLVFDCGLERGIVYYLEALICLCPFGKNASDILLKGITNHPLDPSVDMYRNCTLHLFEHFTKKHAQTVPPQSLQILKRGAAPLGGGEVRFECPIVKEMLNPIQIIDEGMIKRVRGIAYSTRVAPNISNRLVDGAKSMLNLYLPDIWIHTDHYSGKTSGSSPGWSIYLQAETDTGCRLCTEYIPDQSHEIIPNSVDLNGDKEWMKIPEDVGKHAAKLLFEEIHKGGCVDSINQFYVFYLMSLTSEDVSKIRIGKLNPYAIAYLRHIRDFLGVVFKISPEHDTQTVVLSCVGSGYKNIARKSN</sequence>
<dbReference type="Gene3D" id="3.30.360.20">
    <property type="entry name" value="RNA 3'-terminal phosphate cyclase, insert domain"/>
    <property type="match status" value="1"/>
</dbReference>
<dbReference type="InterPro" id="IPR020719">
    <property type="entry name" value="RNA3'_term_phos_cycl-like_CS"/>
</dbReference>
<evidence type="ECO:0000259" key="6">
    <source>
        <dbReference type="Pfam" id="PF01137"/>
    </source>
</evidence>
<evidence type="ECO:0008006" key="10">
    <source>
        <dbReference type="Google" id="ProtNLM"/>
    </source>
</evidence>
<dbReference type="InterPro" id="IPR016443">
    <property type="entry name" value="RNA3'_term_phos_cyc_type_2"/>
</dbReference>
<dbReference type="OrthoDB" id="1911237at2759"/>
<keyword evidence="3" id="KW-0690">Ribosome biogenesis</keyword>
<feature type="domain" description="RNA 3'-terminal phosphate cyclase" evidence="6">
    <location>
        <begin position="68"/>
        <end position="417"/>
    </location>
</feature>
<keyword evidence="9" id="KW-1185">Reference proteome</keyword>
<proteinExistence type="inferred from homology"/>
<dbReference type="Pfam" id="PF01137">
    <property type="entry name" value="RTC"/>
    <property type="match status" value="1"/>
</dbReference>
<dbReference type="InterPro" id="IPR000228">
    <property type="entry name" value="RNA3'_term_phos_cyc"/>
</dbReference>
<evidence type="ECO:0000313" key="8">
    <source>
        <dbReference type="EMBL" id="KAF0982865.1"/>
    </source>
</evidence>
<dbReference type="Gene3D" id="3.65.10.20">
    <property type="entry name" value="RNA 3'-terminal phosphate cyclase domain"/>
    <property type="match status" value="1"/>
</dbReference>
<dbReference type="PROSITE" id="PS01287">
    <property type="entry name" value="RTC"/>
    <property type="match status" value="1"/>
</dbReference>
<evidence type="ECO:0000313" key="9">
    <source>
        <dbReference type="Proteomes" id="UP000444721"/>
    </source>
</evidence>
<dbReference type="InterPro" id="IPR036553">
    <property type="entry name" value="RPTC_insert"/>
</dbReference>
<evidence type="ECO:0000259" key="7">
    <source>
        <dbReference type="Pfam" id="PF05189"/>
    </source>
</evidence>